<sequence length="61" mass="6827">MASSLSIKPFVGALSSDEPSRLDSLRHSDLCSAVLWVSMTRESRSRTLSTFLFRCDLCNNM</sequence>
<accession>A0A251S6W9</accession>
<evidence type="ECO:0000313" key="1">
    <source>
        <dbReference type="EMBL" id="OTF94596.1"/>
    </source>
</evidence>
<evidence type="ECO:0000313" key="2">
    <source>
        <dbReference type="Proteomes" id="UP000215914"/>
    </source>
</evidence>
<reference evidence="2" key="1">
    <citation type="journal article" date="2017" name="Nature">
        <title>The sunflower genome provides insights into oil metabolism, flowering and Asterid evolution.</title>
        <authorList>
            <person name="Badouin H."/>
            <person name="Gouzy J."/>
            <person name="Grassa C.J."/>
            <person name="Murat F."/>
            <person name="Staton S.E."/>
            <person name="Cottret L."/>
            <person name="Lelandais-Briere C."/>
            <person name="Owens G.L."/>
            <person name="Carrere S."/>
            <person name="Mayjonade B."/>
            <person name="Legrand L."/>
            <person name="Gill N."/>
            <person name="Kane N.C."/>
            <person name="Bowers J.E."/>
            <person name="Hubner S."/>
            <person name="Bellec A."/>
            <person name="Berard A."/>
            <person name="Berges H."/>
            <person name="Blanchet N."/>
            <person name="Boniface M.C."/>
            <person name="Brunel D."/>
            <person name="Catrice O."/>
            <person name="Chaidir N."/>
            <person name="Claudel C."/>
            <person name="Donnadieu C."/>
            <person name="Faraut T."/>
            <person name="Fievet G."/>
            <person name="Helmstetter N."/>
            <person name="King M."/>
            <person name="Knapp S.J."/>
            <person name="Lai Z."/>
            <person name="Le Paslier M.C."/>
            <person name="Lippi Y."/>
            <person name="Lorenzon L."/>
            <person name="Mandel J.R."/>
            <person name="Marage G."/>
            <person name="Marchand G."/>
            <person name="Marquand E."/>
            <person name="Bret-Mestries E."/>
            <person name="Morien E."/>
            <person name="Nambeesan S."/>
            <person name="Nguyen T."/>
            <person name="Pegot-Espagnet P."/>
            <person name="Pouilly N."/>
            <person name="Raftis F."/>
            <person name="Sallet E."/>
            <person name="Schiex T."/>
            <person name="Thomas J."/>
            <person name="Vandecasteele C."/>
            <person name="Vares D."/>
            <person name="Vear F."/>
            <person name="Vautrin S."/>
            <person name="Crespi M."/>
            <person name="Mangin B."/>
            <person name="Burke J.M."/>
            <person name="Salse J."/>
            <person name="Munos S."/>
            <person name="Vincourt P."/>
            <person name="Rieseberg L.H."/>
            <person name="Langlade N.B."/>
        </authorList>
    </citation>
    <scope>NUCLEOTIDE SEQUENCE [LARGE SCALE GENOMIC DNA]</scope>
    <source>
        <strain evidence="2">cv. SF193</strain>
    </source>
</reference>
<dbReference type="AlphaFoldDB" id="A0A251S6W9"/>
<name>A0A251S6W9_HELAN</name>
<gene>
    <name evidence="1" type="ORF">HannXRQ_Chr15g0473851</name>
</gene>
<organism evidence="1 2">
    <name type="scientific">Helianthus annuus</name>
    <name type="common">Common sunflower</name>
    <dbReference type="NCBI Taxonomy" id="4232"/>
    <lineage>
        <taxon>Eukaryota</taxon>
        <taxon>Viridiplantae</taxon>
        <taxon>Streptophyta</taxon>
        <taxon>Embryophyta</taxon>
        <taxon>Tracheophyta</taxon>
        <taxon>Spermatophyta</taxon>
        <taxon>Magnoliopsida</taxon>
        <taxon>eudicotyledons</taxon>
        <taxon>Gunneridae</taxon>
        <taxon>Pentapetalae</taxon>
        <taxon>asterids</taxon>
        <taxon>campanulids</taxon>
        <taxon>Asterales</taxon>
        <taxon>Asteraceae</taxon>
        <taxon>Asteroideae</taxon>
        <taxon>Heliantheae alliance</taxon>
        <taxon>Heliantheae</taxon>
        <taxon>Helianthus</taxon>
    </lineage>
</organism>
<proteinExistence type="predicted"/>
<dbReference type="InParanoid" id="A0A251S6W9"/>
<keyword evidence="2" id="KW-1185">Reference proteome</keyword>
<dbReference type="Proteomes" id="UP000215914">
    <property type="component" value="Chromosome 15"/>
</dbReference>
<protein>
    <submittedName>
        <fullName evidence="1">Uncharacterized protein</fullName>
    </submittedName>
</protein>
<dbReference type="EMBL" id="CM007904">
    <property type="protein sequence ID" value="OTF94596.1"/>
    <property type="molecule type" value="Genomic_DNA"/>
</dbReference>